<name>J1YCG9_9ALTE</name>
<reference evidence="1 2" key="1">
    <citation type="journal article" date="2012" name="J. Bacteriol.">
        <title>Genome Sequence of Pectin-Degrading Alishewanella aestuarii Strain B11T, Isolated from Tidal Flat Sediment.</title>
        <authorList>
            <person name="Jung J."/>
            <person name="Choi S."/>
            <person name="Chun J."/>
            <person name="Park W."/>
        </authorList>
    </citation>
    <scope>NUCLEOTIDE SEQUENCE [LARGE SCALE GENOMIC DNA]</scope>
    <source>
        <strain evidence="1 2">B11</strain>
    </source>
</reference>
<comment type="caution">
    <text evidence="1">The sequence shown here is derived from an EMBL/GenBank/DDBJ whole genome shotgun (WGS) entry which is preliminary data.</text>
</comment>
<sequence>MTRQSVTLSQANEQWLQEKVQNAHEYNSKSELINELIRKARRADAINQKLAAAEAAGFTDKSAEQILAEFKKKLLIRAC</sequence>
<dbReference type="RefSeq" id="WP_008608151.1">
    <property type="nucleotide sequence ID" value="NZ_ALAB01000021.1"/>
</dbReference>
<gene>
    <name evidence="1" type="ORF">AEST_14960</name>
</gene>
<evidence type="ECO:0000313" key="2">
    <source>
        <dbReference type="Proteomes" id="UP000012043"/>
    </source>
</evidence>
<proteinExistence type="predicted"/>
<protein>
    <recommendedName>
        <fullName evidence="3">CopG family transcriptional regulator</fullName>
    </recommendedName>
</protein>
<evidence type="ECO:0008006" key="3">
    <source>
        <dbReference type="Google" id="ProtNLM"/>
    </source>
</evidence>
<accession>J1YCG9</accession>
<evidence type="ECO:0000313" key="1">
    <source>
        <dbReference type="EMBL" id="EJI85575.1"/>
    </source>
</evidence>
<dbReference type="Proteomes" id="UP000012043">
    <property type="component" value="Unassembled WGS sequence"/>
</dbReference>
<dbReference type="PATRIC" id="fig|1197174.4.peg.1464"/>
<keyword evidence="2" id="KW-1185">Reference proteome</keyword>
<dbReference type="AlphaFoldDB" id="J1YCG9"/>
<dbReference type="EMBL" id="ALAB01000021">
    <property type="protein sequence ID" value="EJI85575.1"/>
    <property type="molecule type" value="Genomic_DNA"/>
</dbReference>
<organism evidence="1 2">
    <name type="scientific">Alishewanella aestuarii B11</name>
    <dbReference type="NCBI Taxonomy" id="1197174"/>
    <lineage>
        <taxon>Bacteria</taxon>
        <taxon>Pseudomonadati</taxon>
        <taxon>Pseudomonadota</taxon>
        <taxon>Gammaproteobacteria</taxon>
        <taxon>Alteromonadales</taxon>
        <taxon>Alteromonadaceae</taxon>
        <taxon>Alishewanella</taxon>
    </lineage>
</organism>